<gene>
    <name evidence="2" type="ORF">SCHPADRAFT_940660</name>
</gene>
<protein>
    <submittedName>
        <fullName evidence="2">Uncharacterized protein</fullName>
    </submittedName>
</protein>
<dbReference type="InParanoid" id="A0A0H2RUF9"/>
<keyword evidence="3" id="KW-1185">Reference proteome</keyword>
<dbReference type="STRING" id="27342.A0A0H2RUF9"/>
<organism evidence="2 3">
    <name type="scientific">Schizopora paradoxa</name>
    <dbReference type="NCBI Taxonomy" id="27342"/>
    <lineage>
        <taxon>Eukaryota</taxon>
        <taxon>Fungi</taxon>
        <taxon>Dikarya</taxon>
        <taxon>Basidiomycota</taxon>
        <taxon>Agaricomycotina</taxon>
        <taxon>Agaricomycetes</taxon>
        <taxon>Hymenochaetales</taxon>
        <taxon>Schizoporaceae</taxon>
        <taxon>Schizopora</taxon>
    </lineage>
</organism>
<keyword evidence="1" id="KW-1133">Transmembrane helix</keyword>
<dbReference type="Gene3D" id="2.60.120.260">
    <property type="entry name" value="Galactose-binding domain-like"/>
    <property type="match status" value="1"/>
</dbReference>
<dbReference type="Proteomes" id="UP000053477">
    <property type="component" value="Unassembled WGS sequence"/>
</dbReference>
<keyword evidence="1" id="KW-0472">Membrane</keyword>
<dbReference type="AlphaFoldDB" id="A0A0H2RUF9"/>
<dbReference type="EMBL" id="KQ085965">
    <property type="protein sequence ID" value="KLO13088.1"/>
    <property type="molecule type" value="Genomic_DNA"/>
</dbReference>
<proteinExistence type="predicted"/>
<evidence type="ECO:0000313" key="2">
    <source>
        <dbReference type="EMBL" id="KLO13088.1"/>
    </source>
</evidence>
<sequence>MNQNISVDDSLPDPLSGFQIIYGLANKTITSGTGWNTQDCVGCLAKPDPSQAFNGTWHDASSHVSQEYLSQASFFFVGSAIYAKGIVVSTNQETTGSLNNSRMSFQIDGQDVGSYNHTAAVDSKTTYLYNVTLFAKEDLSYGLHNFTMTCGSETSNSLCLLDRLIYTTQINPNTTSSVAPKPNGQSSATSSKIAFTATQGAPDSVRLSSGESEHVSTELFVSVVAGLTFALICLVGACYLLRRRYERRLKSVQGNQALDGLHELKYHDPGVDGGSAKVEIFDFLSGVTSPQRYPDAIPKVVTWSS</sequence>
<evidence type="ECO:0000313" key="3">
    <source>
        <dbReference type="Proteomes" id="UP000053477"/>
    </source>
</evidence>
<reference evidence="2 3" key="1">
    <citation type="submission" date="2015-04" db="EMBL/GenBank/DDBJ databases">
        <title>Complete genome sequence of Schizopora paradoxa KUC8140, a cosmopolitan wood degrader in East Asia.</title>
        <authorList>
            <consortium name="DOE Joint Genome Institute"/>
            <person name="Min B."/>
            <person name="Park H."/>
            <person name="Jang Y."/>
            <person name="Kim J.-J."/>
            <person name="Kim K.H."/>
            <person name="Pangilinan J."/>
            <person name="Lipzen A."/>
            <person name="Riley R."/>
            <person name="Grigoriev I.V."/>
            <person name="Spatafora J.W."/>
            <person name="Choi I.-G."/>
        </authorList>
    </citation>
    <scope>NUCLEOTIDE SEQUENCE [LARGE SCALE GENOMIC DNA]</scope>
    <source>
        <strain evidence="2 3">KUC8140</strain>
    </source>
</reference>
<name>A0A0H2RUF9_9AGAM</name>
<keyword evidence="1" id="KW-0812">Transmembrane</keyword>
<evidence type="ECO:0000256" key="1">
    <source>
        <dbReference type="SAM" id="Phobius"/>
    </source>
</evidence>
<feature type="transmembrane region" description="Helical" evidence="1">
    <location>
        <begin position="219"/>
        <end position="241"/>
    </location>
</feature>
<dbReference type="OrthoDB" id="3245657at2759"/>
<accession>A0A0H2RUF9</accession>